<dbReference type="InterPro" id="IPR011761">
    <property type="entry name" value="ATP-grasp"/>
</dbReference>
<feature type="binding site" evidence="8">
    <location>
        <position position="155"/>
    </location>
    <ligand>
        <name>ATP</name>
        <dbReference type="ChEBI" id="CHEBI:30616"/>
    </ligand>
</feature>
<dbReference type="UniPathway" id="UPA00074">
    <property type="reaction ID" value="UER00127"/>
</dbReference>
<keyword evidence="2 8" id="KW-0436">Ligase</keyword>
<dbReference type="GO" id="GO:0004644">
    <property type="term" value="F:phosphoribosylglycinamide formyltransferase activity"/>
    <property type="evidence" value="ECO:0007669"/>
    <property type="project" value="UniProtKB-UniRule"/>
</dbReference>
<comment type="subunit">
    <text evidence="1 8">Homodimer.</text>
</comment>
<evidence type="ECO:0000313" key="10">
    <source>
        <dbReference type="EMBL" id="CCD38614.1"/>
    </source>
</evidence>
<dbReference type="AlphaFoldDB" id="G4MBT5"/>
<dbReference type="SUPFAM" id="SSF52440">
    <property type="entry name" value="PreATP-grasp domain"/>
    <property type="match status" value="1"/>
</dbReference>
<dbReference type="Pfam" id="PF02222">
    <property type="entry name" value="ATP-grasp"/>
    <property type="match status" value="1"/>
</dbReference>
<name>G4MBT5_9BURK</name>
<dbReference type="NCBIfam" id="TIGR01142">
    <property type="entry name" value="purT"/>
    <property type="match status" value="1"/>
</dbReference>
<dbReference type="EC" id="6.3.1.21" evidence="8"/>
<evidence type="ECO:0000256" key="2">
    <source>
        <dbReference type="ARBA" id="ARBA00022598"/>
    </source>
</evidence>
<dbReference type="GO" id="GO:0043815">
    <property type="term" value="F:phosphoribosylglycinamide formyltransferase 2 activity"/>
    <property type="evidence" value="ECO:0007669"/>
    <property type="project" value="UniProtKB-UniRule"/>
</dbReference>
<organism evidence="10 11">
    <name type="scientific">Candidatus Paraburkholderia kirkii UZHbot1</name>
    <dbReference type="NCBI Taxonomy" id="1055526"/>
    <lineage>
        <taxon>Bacteria</taxon>
        <taxon>Pseudomonadati</taxon>
        <taxon>Pseudomonadota</taxon>
        <taxon>Betaproteobacteria</taxon>
        <taxon>Burkholderiales</taxon>
        <taxon>Burkholderiaceae</taxon>
        <taxon>Paraburkholderia</taxon>
    </lineage>
</organism>
<evidence type="ECO:0000256" key="8">
    <source>
        <dbReference type="HAMAP-Rule" id="MF_01643"/>
    </source>
</evidence>
<evidence type="ECO:0000313" key="11">
    <source>
        <dbReference type="Proteomes" id="UP000003511"/>
    </source>
</evidence>
<dbReference type="NCBIfam" id="NF006766">
    <property type="entry name" value="PRK09288.1"/>
    <property type="match status" value="1"/>
</dbReference>
<dbReference type="STRING" id="1055526.BKIR_c32_3997"/>
<keyword evidence="7 8" id="KW-0460">Magnesium</keyword>
<comment type="function">
    <text evidence="8">Involved in the de novo purine biosynthesis. Catalyzes the transfer of formate to 5-phospho-ribosyl-glycinamide (GAR), producing 5-phospho-ribosyl-N-formylglycinamide (FGAR). Formate is provided by PurU via hydrolysis of 10-formyl-tetrahydrofolate.</text>
</comment>
<dbReference type="Gene3D" id="3.30.1490.20">
    <property type="entry name" value="ATP-grasp fold, A domain"/>
    <property type="match status" value="1"/>
</dbReference>
<evidence type="ECO:0000259" key="9">
    <source>
        <dbReference type="PROSITE" id="PS50975"/>
    </source>
</evidence>
<comment type="caution">
    <text evidence="8">Lacks conserved residue(s) required for the propagation of feature annotation.</text>
</comment>
<dbReference type="GO" id="GO:0005524">
    <property type="term" value="F:ATP binding"/>
    <property type="evidence" value="ECO:0007669"/>
    <property type="project" value="UniProtKB-UniRule"/>
</dbReference>
<dbReference type="InterPro" id="IPR011054">
    <property type="entry name" value="Rudment_hybrid_motif"/>
</dbReference>
<evidence type="ECO:0000256" key="4">
    <source>
        <dbReference type="ARBA" id="ARBA00022741"/>
    </source>
</evidence>
<feature type="binding site" evidence="8">
    <location>
        <position position="273"/>
    </location>
    <ligand>
        <name>Mg(2+)</name>
        <dbReference type="ChEBI" id="CHEBI:18420"/>
    </ligand>
</feature>
<dbReference type="InterPro" id="IPR005862">
    <property type="entry name" value="PurT"/>
</dbReference>
<reference evidence="10 11" key="1">
    <citation type="submission" date="2011-09" db="EMBL/GenBank/DDBJ databases">
        <authorList>
            <person name="Carlier A."/>
        </authorList>
    </citation>
    <scope>NUCLEOTIDE SEQUENCE [LARGE SCALE GENOMIC DNA]</scope>
    <source>
        <strain evidence="10 11">UZHbot1</strain>
    </source>
</reference>
<dbReference type="SUPFAM" id="SSF56059">
    <property type="entry name" value="Glutathione synthetase ATP-binding domain-like"/>
    <property type="match status" value="1"/>
</dbReference>
<dbReference type="HOGENOM" id="CLU_011534_1_3_4"/>
<feature type="domain" description="ATP-grasp" evidence="9">
    <location>
        <begin position="119"/>
        <end position="314"/>
    </location>
</feature>
<dbReference type="EMBL" id="CAFE01000184">
    <property type="protein sequence ID" value="CCD38614.1"/>
    <property type="molecule type" value="Genomic_DNA"/>
</dbReference>
<comment type="catalytic activity">
    <reaction evidence="8">
        <text>N(1)-(5-phospho-beta-D-ribosyl)glycinamide + formate + ATP = N(2)-formyl-N(1)-(5-phospho-beta-D-ribosyl)glycinamide + ADP + phosphate + H(+)</text>
        <dbReference type="Rhea" id="RHEA:24829"/>
        <dbReference type="ChEBI" id="CHEBI:15378"/>
        <dbReference type="ChEBI" id="CHEBI:15740"/>
        <dbReference type="ChEBI" id="CHEBI:30616"/>
        <dbReference type="ChEBI" id="CHEBI:43474"/>
        <dbReference type="ChEBI" id="CHEBI:143788"/>
        <dbReference type="ChEBI" id="CHEBI:147286"/>
        <dbReference type="ChEBI" id="CHEBI:456216"/>
        <dbReference type="EC" id="6.3.1.21"/>
    </reaction>
</comment>
<protein>
    <recommendedName>
        <fullName evidence="8">Formate-dependent phosphoribosylglycinamide formyltransferase</fullName>
        <ecNumber evidence="8">6.3.1.21</ecNumber>
    </recommendedName>
    <alternativeName>
        <fullName evidence="8">5'-phosphoribosylglycinamide transformylase 2</fullName>
    </alternativeName>
    <alternativeName>
        <fullName evidence="8">Formate-dependent GAR transformylase</fullName>
    </alternativeName>
    <alternativeName>
        <fullName evidence="8">GAR transformylase 2</fullName>
        <shortName evidence="8">GART 2</shortName>
    </alternativeName>
    <alternativeName>
        <fullName evidence="8">Non-folate glycinamide ribonucleotide transformylase</fullName>
    </alternativeName>
    <alternativeName>
        <fullName evidence="8">Phosphoribosylglycinamide formyltransferase 2</fullName>
    </alternativeName>
</protein>
<feature type="binding site" evidence="8">
    <location>
        <position position="285"/>
    </location>
    <ligand>
        <name>Mg(2+)</name>
        <dbReference type="ChEBI" id="CHEBI:18420"/>
    </ligand>
</feature>
<feature type="binding site" evidence="8">
    <location>
        <begin position="368"/>
        <end position="369"/>
    </location>
    <ligand>
        <name>N(1)-(5-phospho-beta-D-ribosyl)glycinamide</name>
        <dbReference type="ChEBI" id="CHEBI:143788"/>
    </ligand>
</feature>
<dbReference type="InterPro" id="IPR013815">
    <property type="entry name" value="ATP_grasp_subdomain_1"/>
</dbReference>
<dbReference type="FunFam" id="3.40.50.20:FF:000007">
    <property type="entry name" value="Formate-dependent phosphoribosylglycinamide formyltransferase"/>
    <property type="match status" value="1"/>
</dbReference>
<accession>G4MBT5</accession>
<dbReference type="FunFam" id="3.30.1490.20:FF:000013">
    <property type="entry name" value="Formate-dependent phosphoribosylglycinamide formyltransferase"/>
    <property type="match status" value="1"/>
</dbReference>
<comment type="similarity">
    <text evidence="8">Belongs to the PurK/PurT family.</text>
</comment>
<evidence type="ECO:0000256" key="1">
    <source>
        <dbReference type="ARBA" id="ARBA00011738"/>
    </source>
</evidence>
<gene>
    <name evidence="8" type="primary">purT</name>
    <name evidence="10" type="ORF">BKIR_c32_3997</name>
</gene>
<dbReference type="Pfam" id="PF21244">
    <property type="entry name" value="PurT_C"/>
    <property type="match status" value="1"/>
</dbReference>
<comment type="caution">
    <text evidence="10">The sequence shown here is derived from an EMBL/GenBank/DDBJ whole genome shotgun (WGS) entry which is preliminary data.</text>
</comment>
<keyword evidence="3 8" id="KW-0479">Metal-binding</keyword>
<dbReference type="Pfam" id="PF22660">
    <property type="entry name" value="RS_preATP-grasp-like"/>
    <property type="match status" value="1"/>
</dbReference>
<dbReference type="InterPro" id="IPR003135">
    <property type="entry name" value="ATP-grasp_carboxylate-amine"/>
</dbReference>
<sequence length="400" mass="42525">MRIGTPLSDHATRVMLLGAGELGKEVIIELQRLGVEVIAVDRYANAPGHQVAHRAHVVDMTDAAALRALVEKERPHLIVPKIEAIATDALAEIEAAGLAIVIPTARATQLTMNHEGIRRLAAETLGLPTSPYAFANSLDEMKAAVAKIGFPCVVKPVMSSSSKGQSVLKCDADVETAWNYAMADGRVNYGRVIVEGFIDFEYEITQLTVRAPDPASGATQTYFCEPIGHVQVAGDCVESWQLQAMSPAALEKARDVSAKVTTALGGRGLFGVELFVRGDDVWFSEVSPRPHDTGLVTLATQRFSEFELQARAILGLPVDTALRAPGASAVIYGGLDEAGIAFEGVAEALAVPGADLRLFGKLESFLKRRMGIALATGADTGEARERAKLAASKVRSVATK</sequence>
<keyword evidence="11" id="KW-1185">Reference proteome</keyword>
<evidence type="ECO:0000256" key="3">
    <source>
        <dbReference type="ARBA" id="ARBA00022723"/>
    </source>
</evidence>
<dbReference type="Gene3D" id="3.40.50.20">
    <property type="match status" value="1"/>
</dbReference>
<dbReference type="PANTHER" id="PTHR43055:SF1">
    <property type="entry name" value="FORMATE-DEPENDENT PHOSPHORIBOSYLGLYCINAMIDE FORMYLTRANSFERASE"/>
    <property type="match status" value="1"/>
</dbReference>
<dbReference type="Proteomes" id="UP000003511">
    <property type="component" value="Unassembled WGS sequence"/>
</dbReference>
<keyword evidence="4 8" id="KW-0547">Nucleotide-binding</keyword>
<dbReference type="InterPro" id="IPR054350">
    <property type="entry name" value="PurT/PurK_preATP-grasp"/>
</dbReference>
<evidence type="ECO:0000256" key="6">
    <source>
        <dbReference type="ARBA" id="ARBA00022840"/>
    </source>
</evidence>
<proteinExistence type="inferred from homology"/>
<dbReference type="PROSITE" id="PS50975">
    <property type="entry name" value="ATP_GRASP"/>
    <property type="match status" value="1"/>
</dbReference>
<dbReference type="GO" id="GO:0000287">
    <property type="term" value="F:magnesium ion binding"/>
    <property type="evidence" value="ECO:0007669"/>
    <property type="project" value="UniProtKB-UniRule"/>
</dbReference>
<reference evidence="10 11" key="2">
    <citation type="submission" date="2011-10" db="EMBL/GenBank/DDBJ databases">
        <title>Draft genome sequence of Candidatus Burkholderia kirkii.</title>
        <authorList>
            <person name="Carlier A.L."/>
            <person name="Eberl L."/>
        </authorList>
    </citation>
    <scope>NUCLEOTIDE SEQUENCE [LARGE SCALE GENOMIC DNA]</scope>
    <source>
        <strain evidence="10 11">UZHbot1</strain>
    </source>
</reference>
<keyword evidence="10" id="KW-0808">Transferase</keyword>
<dbReference type="InterPro" id="IPR016185">
    <property type="entry name" value="PreATP-grasp_dom_sf"/>
</dbReference>
<feature type="binding site" evidence="8">
    <location>
        <begin position="21"/>
        <end position="22"/>
    </location>
    <ligand>
        <name>N(1)-(5-phospho-beta-D-ribosyl)glycinamide</name>
        <dbReference type="ChEBI" id="CHEBI:143788"/>
    </ligand>
</feature>
<dbReference type="GO" id="GO:0006189">
    <property type="term" value="P:'de novo' IMP biosynthetic process"/>
    <property type="evidence" value="ECO:0007669"/>
    <property type="project" value="UniProtKB-UniRule"/>
</dbReference>
<dbReference type="InterPro" id="IPR048740">
    <property type="entry name" value="PurT_C"/>
</dbReference>
<keyword evidence="6 8" id="KW-0067">ATP-binding</keyword>
<dbReference type="HAMAP" id="MF_01643">
    <property type="entry name" value="PurT"/>
    <property type="match status" value="1"/>
</dbReference>
<evidence type="ECO:0000256" key="7">
    <source>
        <dbReference type="ARBA" id="ARBA00022842"/>
    </source>
</evidence>
<dbReference type="SUPFAM" id="SSF51246">
    <property type="entry name" value="Rudiment single hybrid motif"/>
    <property type="match status" value="1"/>
</dbReference>
<keyword evidence="5 8" id="KW-0658">Purine biosynthesis</keyword>
<dbReference type="Gene3D" id="3.30.470.20">
    <property type="entry name" value="ATP-grasp fold, B domain"/>
    <property type="match status" value="1"/>
</dbReference>
<feature type="binding site" evidence="8">
    <location>
        <begin position="195"/>
        <end position="198"/>
    </location>
    <ligand>
        <name>ATP</name>
        <dbReference type="ChEBI" id="CHEBI:30616"/>
    </ligand>
</feature>
<feature type="binding site" evidence="8">
    <location>
        <position position="203"/>
    </location>
    <ligand>
        <name>ATP</name>
        <dbReference type="ChEBI" id="CHEBI:30616"/>
    </ligand>
</feature>
<feature type="binding site" evidence="8">
    <location>
        <position position="292"/>
    </location>
    <ligand>
        <name>N(1)-(5-phospho-beta-D-ribosyl)glycinamide</name>
        <dbReference type="ChEBI" id="CHEBI:143788"/>
    </ligand>
</feature>
<dbReference type="PANTHER" id="PTHR43055">
    <property type="entry name" value="FORMATE-DEPENDENT PHOSPHORIBOSYLGLYCINAMIDE FORMYLTRANSFERASE"/>
    <property type="match status" value="1"/>
</dbReference>
<comment type="pathway">
    <text evidence="8">Purine metabolism; IMP biosynthesis via de novo pathway; N(2)-formyl-N(1)-(5-phospho-D-ribosyl)glycinamide from N(1)-(5-phospho-D-ribosyl)glycinamide (formate route): step 1/1.</text>
</comment>
<feature type="binding site" evidence="8">
    <location>
        <position position="361"/>
    </location>
    <ligand>
        <name>N(1)-(5-phospho-beta-D-ribosyl)glycinamide</name>
        <dbReference type="ChEBI" id="CHEBI:143788"/>
    </ligand>
</feature>
<evidence type="ECO:0000256" key="5">
    <source>
        <dbReference type="ARBA" id="ARBA00022755"/>
    </source>
</evidence>
<dbReference type="GO" id="GO:0005829">
    <property type="term" value="C:cytosol"/>
    <property type="evidence" value="ECO:0007669"/>
    <property type="project" value="TreeGrafter"/>
</dbReference>